<organism evidence="2 5">
    <name type="scientific">Actinotignum timonense</name>
    <dbReference type="NCBI Taxonomy" id="1870995"/>
    <lineage>
        <taxon>Bacteria</taxon>
        <taxon>Bacillati</taxon>
        <taxon>Actinomycetota</taxon>
        <taxon>Actinomycetes</taxon>
        <taxon>Actinomycetales</taxon>
        <taxon>Actinomycetaceae</taxon>
        <taxon>Actinotignum</taxon>
    </lineage>
</organism>
<protein>
    <submittedName>
        <fullName evidence="2">PHP domain-containing protein</fullName>
    </submittedName>
</protein>
<dbReference type="Gene3D" id="3.20.20.140">
    <property type="entry name" value="Metal-dependent hydrolases"/>
    <property type="match status" value="1"/>
</dbReference>
<dbReference type="InterPro" id="IPR004013">
    <property type="entry name" value="PHP_dom"/>
</dbReference>
<dbReference type="GO" id="GO:0035312">
    <property type="term" value="F:5'-3' DNA exonuclease activity"/>
    <property type="evidence" value="ECO:0007669"/>
    <property type="project" value="TreeGrafter"/>
</dbReference>
<evidence type="ECO:0000313" key="5">
    <source>
        <dbReference type="Proteomes" id="UP001288320"/>
    </source>
</evidence>
<dbReference type="Proteomes" id="UP001284901">
    <property type="component" value="Unassembled WGS sequence"/>
</dbReference>
<dbReference type="InterPro" id="IPR016195">
    <property type="entry name" value="Pol/histidinol_Pase-like"/>
</dbReference>
<comment type="caution">
    <text evidence="2">The sequence shown here is derived from an EMBL/GenBank/DDBJ whole genome shotgun (WGS) entry which is preliminary data.</text>
</comment>
<dbReference type="Gene3D" id="1.10.150.650">
    <property type="match status" value="1"/>
</dbReference>
<evidence type="ECO:0000313" key="3">
    <source>
        <dbReference type="EMBL" id="MDY5146746.1"/>
    </source>
</evidence>
<dbReference type="InterPro" id="IPR052018">
    <property type="entry name" value="PHP_domain"/>
</dbReference>
<dbReference type="GeneID" id="92814426"/>
<evidence type="ECO:0000313" key="4">
    <source>
        <dbReference type="Proteomes" id="UP001284901"/>
    </source>
</evidence>
<dbReference type="SMART" id="SM00481">
    <property type="entry name" value="POLIIIAc"/>
    <property type="match status" value="1"/>
</dbReference>
<proteinExistence type="predicted"/>
<dbReference type="Proteomes" id="UP001288320">
    <property type="component" value="Unassembled WGS sequence"/>
</dbReference>
<keyword evidence="4" id="KW-1185">Reference proteome</keyword>
<name>A0AAW9HL24_9ACTO</name>
<accession>A0AAW9HL24</accession>
<dbReference type="AlphaFoldDB" id="A0AAW9HL24"/>
<dbReference type="CDD" id="cd07438">
    <property type="entry name" value="PHP_HisPPase_AMP"/>
    <property type="match status" value="1"/>
</dbReference>
<dbReference type="EMBL" id="JAWNFY010000018">
    <property type="protein sequence ID" value="MDY5146746.1"/>
    <property type="molecule type" value="Genomic_DNA"/>
</dbReference>
<dbReference type="InterPro" id="IPR003141">
    <property type="entry name" value="Pol/His_phosphatase_N"/>
</dbReference>
<dbReference type="RefSeq" id="WP_087070618.1">
    <property type="nucleotide sequence ID" value="NZ_CAUPFC010000009.1"/>
</dbReference>
<reference evidence="2 4" key="1">
    <citation type="submission" date="2023-10" db="EMBL/GenBank/DDBJ databases">
        <title>Whole Genome based description of the genera Actinobaculum and Actinotignum reveals a complex phylogenetic relationship within the species included in the genus Actinotignum.</title>
        <authorList>
            <person name="Jensen C.S."/>
            <person name="Dargis R."/>
            <person name="Kemp M."/>
            <person name="Christensen J.J."/>
        </authorList>
    </citation>
    <scope>NUCLEOTIDE SEQUENCE</scope>
    <source>
        <strain evidence="3 4">SLA_B089</strain>
        <strain evidence="2">SLA_B245</strain>
    </source>
</reference>
<evidence type="ECO:0000259" key="1">
    <source>
        <dbReference type="SMART" id="SM00481"/>
    </source>
</evidence>
<dbReference type="PANTHER" id="PTHR42924:SF3">
    <property type="entry name" value="POLYMERASE_HISTIDINOL PHOSPHATASE N-TERMINAL DOMAIN-CONTAINING PROTEIN"/>
    <property type="match status" value="1"/>
</dbReference>
<dbReference type="SUPFAM" id="SSF89550">
    <property type="entry name" value="PHP domain-like"/>
    <property type="match status" value="1"/>
</dbReference>
<gene>
    <name evidence="2" type="ORF">R6G74_06665</name>
    <name evidence="3" type="ORF">R6P33_06930</name>
</gene>
<dbReference type="Pfam" id="PF02811">
    <property type="entry name" value="PHP"/>
    <property type="match status" value="1"/>
</dbReference>
<dbReference type="PANTHER" id="PTHR42924">
    <property type="entry name" value="EXONUCLEASE"/>
    <property type="match status" value="1"/>
</dbReference>
<evidence type="ECO:0000313" key="2">
    <source>
        <dbReference type="EMBL" id="MDY5140990.1"/>
    </source>
</evidence>
<feature type="domain" description="Polymerase/histidinol phosphatase N-terminal" evidence="1">
    <location>
        <begin position="3"/>
        <end position="68"/>
    </location>
</feature>
<dbReference type="GO" id="GO:0004534">
    <property type="term" value="F:5'-3' RNA exonuclease activity"/>
    <property type="evidence" value="ECO:0007669"/>
    <property type="project" value="TreeGrafter"/>
</dbReference>
<sequence length="279" mass="29709">MAIDTHTHSTASDSTVTPRELVEEARSIGLTGIALTDHDTVAGWEEAAAAAASCAVVLIRGMELSTKWEGITCHILGYLFDPHDRAIQEHIATTRASRLTRTRAIVEKLSADVPITWDDVVAHTPPGATVGRPHIADALVAAGVVPTRSAAFTHYLSVHGPYYVSHYAPQACEAIRMITAAGGKAVLAHPVAPARNKVVPERAFEEMAAAGLFGVELRHPENDPALVPGLERIAERLQLRGFGASDYHGRGKTNRLGQYTTSPDIIAELVDGTALPVLG</sequence>
<dbReference type="EMBL" id="JAWNFV010000013">
    <property type="protein sequence ID" value="MDY5140990.1"/>
    <property type="molecule type" value="Genomic_DNA"/>
</dbReference>